<evidence type="ECO:0000259" key="3">
    <source>
        <dbReference type="PROSITE" id="PS50835"/>
    </source>
</evidence>
<feature type="transmembrane region" description="Helical" evidence="2">
    <location>
        <begin position="141"/>
        <end position="166"/>
    </location>
</feature>
<dbReference type="Proteomes" id="UP001591681">
    <property type="component" value="Unassembled WGS sequence"/>
</dbReference>
<gene>
    <name evidence="4" type="ORF">ACEWY4_017482</name>
</gene>
<dbReference type="Gene3D" id="2.60.40.10">
    <property type="entry name" value="Immunoglobulins"/>
    <property type="match status" value="2"/>
</dbReference>
<dbReference type="PANTHER" id="PTHR46013">
    <property type="entry name" value="VASCULAR CELL ADHESION MOLECULE 1"/>
    <property type="match status" value="1"/>
</dbReference>
<proteinExistence type="predicted"/>
<evidence type="ECO:0000256" key="1">
    <source>
        <dbReference type="SAM" id="MobiDB-lite"/>
    </source>
</evidence>
<dbReference type="PANTHER" id="PTHR46013:SF7">
    <property type="entry name" value="IG-LIKE DOMAIN-CONTAINING PROTEIN"/>
    <property type="match status" value="1"/>
</dbReference>
<keyword evidence="2" id="KW-1133">Transmembrane helix</keyword>
<keyword evidence="2" id="KW-0812">Transmembrane</keyword>
<keyword evidence="5" id="KW-1185">Reference proteome</keyword>
<name>A0ABD1JGZ0_9TELE</name>
<dbReference type="SUPFAM" id="SSF48726">
    <property type="entry name" value="Immunoglobulin"/>
    <property type="match status" value="2"/>
</dbReference>
<dbReference type="AlphaFoldDB" id="A0ABD1JGZ0"/>
<dbReference type="Pfam" id="PF13895">
    <property type="entry name" value="Ig_2"/>
    <property type="match status" value="1"/>
</dbReference>
<feature type="compositionally biased region" description="Polar residues" evidence="1">
    <location>
        <begin position="189"/>
        <end position="199"/>
    </location>
</feature>
<keyword evidence="2" id="KW-0472">Membrane</keyword>
<feature type="region of interest" description="Disordered" evidence="1">
    <location>
        <begin position="175"/>
        <end position="199"/>
    </location>
</feature>
<dbReference type="PROSITE" id="PS50835">
    <property type="entry name" value="IG_LIKE"/>
    <property type="match status" value="1"/>
</dbReference>
<comment type="caution">
    <text evidence="4">The sequence shown here is derived from an EMBL/GenBank/DDBJ whole genome shotgun (WGS) entry which is preliminary data.</text>
</comment>
<feature type="domain" description="Ig-like" evidence="3">
    <location>
        <begin position="48"/>
        <end position="121"/>
    </location>
</feature>
<protein>
    <recommendedName>
        <fullName evidence="3">Ig-like domain-containing protein</fullName>
    </recommendedName>
</protein>
<dbReference type="InterPro" id="IPR013783">
    <property type="entry name" value="Ig-like_fold"/>
</dbReference>
<sequence>MSAQLGEGQSYNISNARAEHSGHYYCTAENKHGASDSSTTLLNVLYSPRNVSVSPLSDLKDSMTLTCRSDANPAAHGYTWYRETDDGTVVQGTGMSLSLAAGLSGLYHCEAQNQVGSRNSTAVWVFLAVVFENATKLHSDWTVAGGVMGGMIAGFVAGALVGVLVYKRMTQSREARNSSTGAVGGATADPQSADGNSSDGTYTGLDLTATFSEYVNLAAARSNPADDTYTNLNPTTISKDYDTLANVKISAEGAKYKSPQNPTDAAVYEN</sequence>
<reference evidence="4 5" key="1">
    <citation type="submission" date="2024-09" db="EMBL/GenBank/DDBJ databases">
        <title>A chromosome-level genome assembly of Gray's grenadier anchovy, Coilia grayii.</title>
        <authorList>
            <person name="Fu Z."/>
        </authorList>
    </citation>
    <scope>NUCLEOTIDE SEQUENCE [LARGE SCALE GENOMIC DNA]</scope>
    <source>
        <strain evidence="4">G4</strain>
        <tissue evidence="4">Muscle</tissue>
    </source>
</reference>
<accession>A0ABD1JGZ0</accession>
<dbReference type="InterPro" id="IPR007110">
    <property type="entry name" value="Ig-like_dom"/>
</dbReference>
<dbReference type="InterPro" id="IPR036179">
    <property type="entry name" value="Ig-like_dom_sf"/>
</dbReference>
<organism evidence="4 5">
    <name type="scientific">Coilia grayii</name>
    <name type="common">Gray's grenadier anchovy</name>
    <dbReference type="NCBI Taxonomy" id="363190"/>
    <lineage>
        <taxon>Eukaryota</taxon>
        <taxon>Metazoa</taxon>
        <taxon>Chordata</taxon>
        <taxon>Craniata</taxon>
        <taxon>Vertebrata</taxon>
        <taxon>Euteleostomi</taxon>
        <taxon>Actinopterygii</taxon>
        <taxon>Neopterygii</taxon>
        <taxon>Teleostei</taxon>
        <taxon>Clupei</taxon>
        <taxon>Clupeiformes</taxon>
        <taxon>Clupeoidei</taxon>
        <taxon>Engraulidae</taxon>
        <taxon>Coilinae</taxon>
        <taxon>Coilia</taxon>
    </lineage>
</organism>
<evidence type="ECO:0000313" key="5">
    <source>
        <dbReference type="Proteomes" id="UP001591681"/>
    </source>
</evidence>
<evidence type="ECO:0000313" key="4">
    <source>
        <dbReference type="EMBL" id="KAL2086423.1"/>
    </source>
</evidence>
<dbReference type="EMBL" id="JBHFQA010000015">
    <property type="protein sequence ID" value="KAL2086423.1"/>
    <property type="molecule type" value="Genomic_DNA"/>
</dbReference>
<dbReference type="CDD" id="cd00096">
    <property type="entry name" value="Ig"/>
    <property type="match status" value="2"/>
</dbReference>
<evidence type="ECO:0000256" key="2">
    <source>
        <dbReference type="SAM" id="Phobius"/>
    </source>
</evidence>